<dbReference type="Proteomes" id="UP000885690">
    <property type="component" value="Unassembled WGS sequence"/>
</dbReference>
<gene>
    <name evidence="2" type="ORF">ENF32_02990</name>
</gene>
<feature type="domain" description="4-vinyl reductase 4VR" evidence="1">
    <location>
        <begin position="97"/>
        <end position="160"/>
    </location>
</feature>
<reference evidence="2" key="1">
    <citation type="journal article" date="2020" name="mSystems">
        <title>Genome- and Community-Level Interaction Insights into Carbon Utilization and Element Cycling Functions of Hydrothermarchaeota in Hydrothermal Sediment.</title>
        <authorList>
            <person name="Zhou Z."/>
            <person name="Liu Y."/>
            <person name="Xu W."/>
            <person name="Pan J."/>
            <person name="Luo Z.H."/>
            <person name="Li M."/>
        </authorList>
    </citation>
    <scope>NUCLEOTIDE SEQUENCE [LARGE SCALE GENOMIC DNA]</scope>
    <source>
        <strain evidence="2">HyVt-115</strain>
    </source>
</reference>
<comment type="caution">
    <text evidence="2">The sequence shown here is derived from an EMBL/GenBank/DDBJ whole genome shotgun (WGS) entry which is preliminary data.</text>
</comment>
<evidence type="ECO:0000313" key="2">
    <source>
        <dbReference type="EMBL" id="HDD53018.1"/>
    </source>
</evidence>
<dbReference type="AlphaFoldDB" id="A0A7C0YAY7"/>
<dbReference type="EMBL" id="DQWS01000114">
    <property type="protein sequence ID" value="HDD53018.1"/>
    <property type="molecule type" value="Genomic_DNA"/>
</dbReference>
<dbReference type="SUPFAM" id="SSF111126">
    <property type="entry name" value="Ligand-binding domain in the NO signalling and Golgi transport"/>
    <property type="match status" value="1"/>
</dbReference>
<organism evidence="2">
    <name type="scientific">Thermosulfidibacter takaii</name>
    <dbReference type="NCBI Taxonomy" id="412593"/>
    <lineage>
        <taxon>Bacteria</taxon>
        <taxon>Pseudomonadati</taxon>
        <taxon>Thermosulfidibacterota</taxon>
        <taxon>Thermosulfidibacteria</taxon>
        <taxon>Thermosulfidibacterales</taxon>
        <taxon>Thermosulfidibacteraceae</taxon>
    </lineage>
</organism>
<dbReference type="InterPro" id="IPR004096">
    <property type="entry name" value="V4R"/>
</dbReference>
<sequence>MEGEGTMKEAVEEVVRESSVLIDKEGLSNLYESVLKIAGFGLGGILYTAGKKAGNKGAVLLKDRLGVKGLDLIEAMVLAFEVGNWGKMRVEGVNEELYRVTVTENVLVSSMEKRREKPVCHPLAGYIAGFFELALEDKVQVKEQQCMGKGDSACVFEVKVG</sequence>
<dbReference type="PANTHER" id="PTHR35090:SF1">
    <property type="entry name" value="SLR0144 PROTEIN"/>
    <property type="match status" value="1"/>
</dbReference>
<proteinExistence type="predicted"/>
<evidence type="ECO:0000259" key="1">
    <source>
        <dbReference type="SMART" id="SM00989"/>
    </source>
</evidence>
<dbReference type="InterPro" id="IPR024096">
    <property type="entry name" value="NO_sig/Golgi_transp_ligand-bd"/>
</dbReference>
<name>A0A7C0YAY7_9BACT</name>
<dbReference type="PANTHER" id="PTHR35090">
    <property type="entry name" value="DNA-DIRECTED RNA POLYMERASE SUBUNIT I"/>
    <property type="match status" value="1"/>
</dbReference>
<dbReference type="SMART" id="SM00989">
    <property type="entry name" value="V4R"/>
    <property type="match status" value="1"/>
</dbReference>
<dbReference type="Gene3D" id="3.30.1380.20">
    <property type="entry name" value="Trafficking protein particle complex subunit 3"/>
    <property type="match status" value="1"/>
</dbReference>
<dbReference type="Pfam" id="PF02830">
    <property type="entry name" value="V4R"/>
    <property type="match status" value="1"/>
</dbReference>
<accession>A0A7C0YAY7</accession>
<protein>
    <recommendedName>
        <fullName evidence="1">4-vinyl reductase 4VR domain-containing protein</fullName>
    </recommendedName>
</protein>